<keyword evidence="2" id="KW-1185">Reference proteome</keyword>
<feature type="non-terminal residue" evidence="1">
    <location>
        <position position="1"/>
    </location>
</feature>
<evidence type="ECO:0000313" key="1">
    <source>
        <dbReference type="EMBL" id="KAK5968322.1"/>
    </source>
</evidence>
<protein>
    <submittedName>
        <fullName evidence="1">Uncharacterized protein</fullName>
    </submittedName>
</protein>
<sequence length="68" mass="7629">YAECATVAFKSHNQRRYWPTLQLGLEAANYPSITFCNTNPYKKSRIETVPALKALLTVYESSVDGSLT</sequence>
<comment type="caution">
    <text evidence="1">The sequence shown here is derived from an EMBL/GenBank/DDBJ whole genome shotgun (WGS) entry which is preliminary data.</text>
</comment>
<gene>
    <name evidence="1" type="ORF">GCK32_022498</name>
</gene>
<accession>A0AAN8F6P0</accession>
<dbReference type="AlphaFoldDB" id="A0AAN8F6P0"/>
<evidence type="ECO:0000313" key="2">
    <source>
        <dbReference type="Proteomes" id="UP001331761"/>
    </source>
</evidence>
<dbReference type="EMBL" id="WIXE01021507">
    <property type="protein sequence ID" value="KAK5968322.1"/>
    <property type="molecule type" value="Genomic_DNA"/>
</dbReference>
<name>A0AAN8F6P0_TRICO</name>
<dbReference type="Proteomes" id="UP001331761">
    <property type="component" value="Unassembled WGS sequence"/>
</dbReference>
<proteinExistence type="predicted"/>
<reference evidence="1 2" key="1">
    <citation type="submission" date="2019-10" db="EMBL/GenBank/DDBJ databases">
        <title>Assembly and Annotation for the nematode Trichostrongylus colubriformis.</title>
        <authorList>
            <person name="Martin J."/>
        </authorList>
    </citation>
    <scope>NUCLEOTIDE SEQUENCE [LARGE SCALE GENOMIC DNA]</scope>
    <source>
        <strain evidence="1">G859</strain>
        <tissue evidence="1">Whole worm</tissue>
    </source>
</reference>
<organism evidence="1 2">
    <name type="scientific">Trichostrongylus colubriformis</name>
    <name type="common">Black scour worm</name>
    <dbReference type="NCBI Taxonomy" id="6319"/>
    <lineage>
        <taxon>Eukaryota</taxon>
        <taxon>Metazoa</taxon>
        <taxon>Ecdysozoa</taxon>
        <taxon>Nematoda</taxon>
        <taxon>Chromadorea</taxon>
        <taxon>Rhabditida</taxon>
        <taxon>Rhabditina</taxon>
        <taxon>Rhabditomorpha</taxon>
        <taxon>Strongyloidea</taxon>
        <taxon>Trichostrongylidae</taxon>
        <taxon>Trichostrongylus</taxon>
    </lineage>
</organism>